<keyword evidence="6" id="KW-1133">Transmembrane helix</keyword>
<feature type="domain" description="RNA 2-O ribose methyltransferase substrate binding" evidence="7">
    <location>
        <begin position="7"/>
        <end position="83"/>
    </location>
</feature>
<dbReference type="GO" id="GO:0032259">
    <property type="term" value="P:methylation"/>
    <property type="evidence" value="ECO:0007669"/>
    <property type="project" value="UniProtKB-KW"/>
</dbReference>
<keyword evidence="2" id="KW-0698">rRNA processing</keyword>
<protein>
    <submittedName>
        <fullName evidence="8">23S rRNA (Guanosine(2251)-2-O)-methyltransferase RlmB</fullName>
    </submittedName>
</protein>
<dbReference type="InterPro" id="IPR029064">
    <property type="entry name" value="Ribosomal_eL30-like_sf"/>
</dbReference>
<dbReference type="Pfam" id="PF08032">
    <property type="entry name" value="SpoU_sub_bind"/>
    <property type="match status" value="1"/>
</dbReference>
<keyword evidence="4 8" id="KW-0808">Transferase</keyword>
<dbReference type="Pfam" id="PF00588">
    <property type="entry name" value="SpoU_methylase"/>
    <property type="match status" value="1"/>
</dbReference>
<dbReference type="Gene3D" id="3.40.1280.10">
    <property type="match status" value="1"/>
</dbReference>
<dbReference type="EMBL" id="AP023215">
    <property type="protein sequence ID" value="BCG49694.1"/>
    <property type="molecule type" value="Genomic_DNA"/>
</dbReference>
<accession>A0A7R6VYZ5</accession>
<comment type="similarity">
    <text evidence="1">Belongs to the class IV-like SAM-binding methyltransferase superfamily. RNA methyltransferase TrmH family.</text>
</comment>
<evidence type="ECO:0000256" key="2">
    <source>
        <dbReference type="ARBA" id="ARBA00022552"/>
    </source>
</evidence>
<evidence type="ECO:0000256" key="3">
    <source>
        <dbReference type="ARBA" id="ARBA00022603"/>
    </source>
</evidence>
<dbReference type="InterPro" id="IPR001537">
    <property type="entry name" value="SpoU_MeTrfase"/>
</dbReference>
<dbReference type="InterPro" id="IPR029028">
    <property type="entry name" value="Alpha/beta_knot_MTases"/>
</dbReference>
<reference evidence="8 9" key="1">
    <citation type="journal article" date="2020" name="Genome Biol. Evol.">
        <title>Comparative Genomics Underlines Multiple Roles of Profftella, an Obligate Symbiont of Psyllids: Providing Toxins, Vitamins, and Carotenoids.</title>
        <authorList>
            <person name="Nakabachi A."/>
            <person name="Piel J."/>
            <person name="Malenovsky I."/>
            <person name="Hirose Y."/>
        </authorList>
    </citation>
    <scope>NUCLEOTIDE SEQUENCE [LARGE SCALE GENOMIC DNA]</scope>
    <source>
        <strain evidence="8 9">Dco</strain>
    </source>
</reference>
<dbReference type="FunFam" id="3.40.1280.10:FF:000008">
    <property type="entry name" value="Group 3 RNA methyltransferase TrmH"/>
    <property type="match status" value="1"/>
</dbReference>
<keyword evidence="6" id="KW-0472">Membrane</keyword>
<organism evidence="8 9">
    <name type="scientific">Candidatus Profftella armatura</name>
    <name type="common">Diaphorina cf. continua</name>
    <dbReference type="NCBI Taxonomy" id="2661583"/>
    <lineage>
        <taxon>Bacteria</taxon>
        <taxon>Pseudomonadati</taxon>
        <taxon>Pseudomonadota</taxon>
        <taxon>Betaproteobacteria</taxon>
        <taxon>Candidatus Profftella</taxon>
    </lineage>
</organism>
<keyword evidence="6" id="KW-0812">Transmembrane</keyword>
<keyword evidence="9" id="KW-1185">Reference proteome</keyword>
<evidence type="ECO:0000256" key="1">
    <source>
        <dbReference type="ARBA" id="ARBA00007228"/>
    </source>
</evidence>
<dbReference type="GO" id="GO:0005829">
    <property type="term" value="C:cytosol"/>
    <property type="evidence" value="ECO:0007669"/>
    <property type="project" value="TreeGrafter"/>
</dbReference>
<dbReference type="Gene3D" id="3.30.1330.30">
    <property type="match status" value="1"/>
</dbReference>
<proteinExistence type="inferred from homology"/>
<dbReference type="KEGG" id="parm:PADco_2740"/>
<dbReference type="PANTHER" id="PTHR46429">
    <property type="entry name" value="23S RRNA (GUANOSINE-2'-O-)-METHYLTRANSFERASE RLMB"/>
    <property type="match status" value="1"/>
</dbReference>
<dbReference type="GO" id="GO:0006364">
    <property type="term" value="P:rRNA processing"/>
    <property type="evidence" value="ECO:0007669"/>
    <property type="project" value="UniProtKB-KW"/>
</dbReference>
<name>A0A7R6VYZ5_9PROT</name>
<evidence type="ECO:0000259" key="7">
    <source>
        <dbReference type="SMART" id="SM00967"/>
    </source>
</evidence>
<dbReference type="InterPro" id="IPR004441">
    <property type="entry name" value="rRNA_MeTrfase_TrmH"/>
</dbReference>
<evidence type="ECO:0000313" key="9">
    <source>
        <dbReference type="Proteomes" id="UP000595708"/>
    </source>
</evidence>
<dbReference type="InterPro" id="IPR013123">
    <property type="entry name" value="SpoU_subst-bd"/>
</dbReference>
<keyword evidence="5" id="KW-0949">S-adenosyl-L-methionine</keyword>
<gene>
    <name evidence="8" type="primary">rlmB</name>
    <name evidence="8" type="ORF">PADco_2740</name>
</gene>
<evidence type="ECO:0000256" key="6">
    <source>
        <dbReference type="SAM" id="Phobius"/>
    </source>
</evidence>
<dbReference type="GO" id="GO:0003723">
    <property type="term" value="F:RNA binding"/>
    <property type="evidence" value="ECO:0007669"/>
    <property type="project" value="InterPro"/>
</dbReference>
<dbReference type="PANTHER" id="PTHR46429:SF1">
    <property type="entry name" value="23S RRNA (GUANOSINE-2'-O-)-METHYLTRANSFERASE RLMB"/>
    <property type="match status" value="1"/>
</dbReference>
<dbReference type="Proteomes" id="UP000595708">
    <property type="component" value="Chromosome"/>
</dbReference>
<dbReference type="NCBIfam" id="TIGR00186">
    <property type="entry name" value="rRNA_methyl_3"/>
    <property type="match status" value="1"/>
</dbReference>
<dbReference type="InterPro" id="IPR029026">
    <property type="entry name" value="tRNA_m1G_MTases_N"/>
</dbReference>
<sequence>MYIKEKIIFGFHAINSKIIQDASSIKTLYIDISRNDNRMKNIITNAKSANVHIISINNKKLFHIAKTHNHQGVVAKIKEFSFKRNLYKLLDSIKEPLLLLILDEITDPHNLGACLRVADGAGSHAIIATKNNSVGLNATVAKVSSGAIETIPYFTVTNLSNTLRKLKERNIYLIGTSNKSKKSLYNTNFSTSSAIIMGSEKKGLRRLTKKNCDILINIPMFGLIESLNVSVASGIILFEARRQRMINI</sequence>
<dbReference type="CDD" id="cd18103">
    <property type="entry name" value="SpoU-like_RlmB"/>
    <property type="match status" value="1"/>
</dbReference>
<evidence type="ECO:0000256" key="4">
    <source>
        <dbReference type="ARBA" id="ARBA00022679"/>
    </source>
</evidence>
<feature type="transmembrane region" description="Helical" evidence="6">
    <location>
        <begin position="214"/>
        <end position="238"/>
    </location>
</feature>
<dbReference type="SUPFAM" id="SSF55315">
    <property type="entry name" value="L30e-like"/>
    <property type="match status" value="1"/>
</dbReference>
<dbReference type="AlphaFoldDB" id="A0A7R6VYZ5"/>
<keyword evidence="3 8" id="KW-0489">Methyltransferase</keyword>
<dbReference type="SMART" id="SM00967">
    <property type="entry name" value="SpoU_sub_bind"/>
    <property type="match status" value="1"/>
</dbReference>
<evidence type="ECO:0000313" key="8">
    <source>
        <dbReference type="EMBL" id="BCG49694.1"/>
    </source>
</evidence>
<dbReference type="SUPFAM" id="SSF75217">
    <property type="entry name" value="alpha/beta knot"/>
    <property type="match status" value="1"/>
</dbReference>
<evidence type="ECO:0000256" key="5">
    <source>
        <dbReference type="ARBA" id="ARBA00022691"/>
    </source>
</evidence>
<dbReference type="GO" id="GO:0008173">
    <property type="term" value="F:RNA methyltransferase activity"/>
    <property type="evidence" value="ECO:0007669"/>
    <property type="project" value="InterPro"/>
</dbReference>